<feature type="region of interest" description="Disordered" evidence="1">
    <location>
        <begin position="27"/>
        <end position="52"/>
    </location>
</feature>
<gene>
    <name evidence="3" type="ORF">BRAA06T26366Z</name>
</gene>
<proteinExistence type="predicted"/>
<dbReference type="InterPro" id="IPR006927">
    <property type="entry name" value="DUF639"/>
</dbReference>
<keyword evidence="2" id="KW-1133">Transmembrane helix</keyword>
<keyword evidence="2" id="KW-0812">Transmembrane</keyword>
<name>A0A3P5YJJ3_BRACM</name>
<protein>
    <submittedName>
        <fullName evidence="3">Uncharacterized protein</fullName>
    </submittedName>
</protein>
<dbReference type="PANTHER" id="PTHR31860">
    <property type="entry name" value="HEAT-INDUCIBLE TRANSCRIPTION REPRESSOR (DUF639)-RELATED"/>
    <property type="match status" value="1"/>
</dbReference>
<dbReference type="AlphaFoldDB" id="A0A3P5YJJ3"/>
<dbReference type="Pfam" id="PF04842">
    <property type="entry name" value="DUF639"/>
    <property type="match status" value="1"/>
</dbReference>
<feature type="region of interest" description="Disordered" evidence="1">
    <location>
        <begin position="153"/>
        <end position="174"/>
    </location>
</feature>
<keyword evidence="2" id="KW-0472">Membrane</keyword>
<evidence type="ECO:0000313" key="3">
    <source>
        <dbReference type="EMBL" id="VDC67826.1"/>
    </source>
</evidence>
<feature type="transmembrane region" description="Helical" evidence="2">
    <location>
        <begin position="672"/>
        <end position="691"/>
    </location>
</feature>
<organism evidence="3">
    <name type="scientific">Brassica campestris</name>
    <name type="common">Field mustard</name>
    <dbReference type="NCBI Taxonomy" id="3711"/>
    <lineage>
        <taxon>Eukaryota</taxon>
        <taxon>Viridiplantae</taxon>
        <taxon>Streptophyta</taxon>
        <taxon>Embryophyta</taxon>
        <taxon>Tracheophyta</taxon>
        <taxon>Spermatophyta</taxon>
        <taxon>Magnoliopsida</taxon>
        <taxon>eudicotyledons</taxon>
        <taxon>Gunneridae</taxon>
        <taxon>Pentapetalae</taxon>
        <taxon>rosids</taxon>
        <taxon>malvids</taxon>
        <taxon>Brassicales</taxon>
        <taxon>Brassicaceae</taxon>
        <taxon>Brassiceae</taxon>
        <taxon>Brassica</taxon>
    </lineage>
</organism>
<feature type="transmembrane region" description="Helical" evidence="2">
    <location>
        <begin position="574"/>
        <end position="605"/>
    </location>
</feature>
<dbReference type="EMBL" id="LR031569">
    <property type="protein sequence ID" value="VDC67826.1"/>
    <property type="molecule type" value="Genomic_DNA"/>
</dbReference>
<evidence type="ECO:0000256" key="1">
    <source>
        <dbReference type="SAM" id="MobiDB-lite"/>
    </source>
</evidence>
<evidence type="ECO:0000256" key="2">
    <source>
        <dbReference type="SAM" id="Phobius"/>
    </source>
</evidence>
<dbReference type="PANTHER" id="PTHR31860:SF4">
    <property type="entry name" value="OS02G0637800 PROTEIN"/>
    <property type="match status" value="1"/>
</dbReference>
<reference evidence="3" key="1">
    <citation type="submission" date="2018-11" db="EMBL/GenBank/DDBJ databases">
        <authorList>
            <consortium name="Genoscope - CEA"/>
            <person name="William W."/>
        </authorList>
    </citation>
    <scope>NUCLEOTIDE SEQUENCE</scope>
</reference>
<accession>A0A3P5YJJ3</accession>
<sequence>MEEDGGDAKVGMLESFMRNQQNSLKSLFHRKKSSAGRDGDGSPSPIASPKPIPQLSLLANSVVSRCSMYFPRTHSIHMISPSILKIPTQDLQHRFDVELPESVKQLLTYARNFLEFCSFQALHQVMKQPNYLSDQEFRQLMFDMMLAWETPSVTSENESKDAVSPSTQDSEDEDGWSLFYSSPTSMAMQVDEKKSVGQEAFARIAPVCPAIADAITVHNLFDALTSSSGHRLHFLVYDKYIRTLDKIFKAAKSSLGPSAASLQLAKGEIVLDIDGGNPVLPVFKHVGISAWPGKLTLTNCALYFDSMGGGDKPMRYDLTEDTKQVIKPELTGPLGARIFDKAIMYKSIIVPEPVYFEFTEFKGNARRDYWLGICLEILRVQWFIRKYNFKGIQRSEILARAILGIFRYRAIKEAFQVFASQYKTLLIFNLAESLPGGDMVLEALYRRVSRITTDVLSDVSSVQYMKWPSNLSPVSLILLEHFGLNLETSTNMGEEMTIVGDFCVGETSPLEIALKQSILDTDRAEAAQATVEQVKVEGIDTNVAVMKELLLPFIKLALRIKLLASWQEPYKSTVFVILVSYLIISGWIGFILPLVLVLVAMVMLWRKQFNKGKEPKAVRVKAPPSKNAVEQLLLLQDAVSQFESLIQTVNVGLLKIRAITLAILPQATDTSAISLVIVAVILAVVPVKYLITMAFVEWFTREVGWRKASSDRLERRVREWWFRVPAAPVQLIRADESKKKK</sequence>